<proteinExistence type="predicted"/>
<organism evidence="3 4">
    <name type="scientific">Candidatus Magnetoglobus multicellularis str. Araruama</name>
    <dbReference type="NCBI Taxonomy" id="890399"/>
    <lineage>
        <taxon>Bacteria</taxon>
        <taxon>Pseudomonadati</taxon>
        <taxon>Thermodesulfobacteriota</taxon>
        <taxon>Desulfobacteria</taxon>
        <taxon>Desulfobacterales</taxon>
        <taxon>Desulfobacteraceae</taxon>
        <taxon>Candidatus Magnetoglobus</taxon>
    </lineage>
</organism>
<gene>
    <name evidence="3" type="ORF">OMM_05592</name>
</gene>
<evidence type="ECO:0000313" key="4">
    <source>
        <dbReference type="Proteomes" id="UP000189670"/>
    </source>
</evidence>
<dbReference type="Proteomes" id="UP000189670">
    <property type="component" value="Unassembled WGS sequence"/>
</dbReference>
<dbReference type="EMBL" id="ATBP01001905">
    <property type="protein sequence ID" value="ETR66559.1"/>
    <property type="molecule type" value="Genomic_DNA"/>
</dbReference>
<dbReference type="GO" id="GO:0004803">
    <property type="term" value="F:transposase activity"/>
    <property type="evidence" value="ECO:0007669"/>
    <property type="project" value="InterPro"/>
</dbReference>
<feature type="domain" description="Transposase IS801/IS1294" evidence="1">
    <location>
        <begin position="127"/>
        <end position="275"/>
    </location>
</feature>
<reference evidence="4" key="1">
    <citation type="submission" date="2012-11" db="EMBL/GenBank/DDBJ databases">
        <authorList>
            <person name="Lucero-Rivera Y.E."/>
            <person name="Tovar-Ramirez D."/>
        </authorList>
    </citation>
    <scope>NUCLEOTIDE SEQUENCE [LARGE SCALE GENOMIC DNA]</scope>
    <source>
        <strain evidence="4">Araruama</strain>
    </source>
</reference>
<comment type="caution">
    <text evidence="3">The sequence shown here is derived from an EMBL/GenBank/DDBJ whole genome shotgun (WGS) entry which is preliminary data.</text>
</comment>
<dbReference type="GO" id="GO:0006313">
    <property type="term" value="P:DNA transposition"/>
    <property type="evidence" value="ECO:0007669"/>
    <property type="project" value="InterPro"/>
</dbReference>
<accession>A0A1V1NVD7</accession>
<dbReference type="GO" id="GO:0003677">
    <property type="term" value="F:DNA binding"/>
    <property type="evidence" value="ECO:0007669"/>
    <property type="project" value="InterPro"/>
</dbReference>
<dbReference type="Pfam" id="PF14319">
    <property type="entry name" value="Zn_Tnp_IS91"/>
    <property type="match status" value="1"/>
</dbReference>
<evidence type="ECO:0000313" key="3">
    <source>
        <dbReference type="EMBL" id="ETR66559.1"/>
    </source>
</evidence>
<dbReference type="PANTHER" id="PTHR37023:SF1">
    <property type="entry name" value="ISSOD25 TRANSPOSASE TNPA_ISSOD25"/>
    <property type="match status" value="1"/>
</dbReference>
<feature type="domain" description="Transposase zinc-binding" evidence="2">
    <location>
        <begin position="2"/>
        <end position="85"/>
    </location>
</feature>
<protein>
    <submittedName>
        <fullName evidence="3">Transposase</fullName>
    </submittedName>
</protein>
<evidence type="ECO:0000259" key="2">
    <source>
        <dbReference type="Pfam" id="PF14319"/>
    </source>
</evidence>
<dbReference type="AlphaFoldDB" id="A0A1V1NVD7"/>
<dbReference type="Pfam" id="PF04986">
    <property type="entry name" value="Y2_Tnp"/>
    <property type="match status" value="1"/>
</dbReference>
<name>A0A1V1NVD7_9BACT</name>
<dbReference type="InterPro" id="IPR026889">
    <property type="entry name" value="Zn_Tnp"/>
</dbReference>
<dbReference type="InterPro" id="IPR007069">
    <property type="entry name" value="Transposase_32"/>
</dbReference>
<evidence type="ECO:0000259" key="1">
    <source>
        <dbReference type="Pfam" id="PF04986"/>
    </source>
</evidence>
<dbReference type="PANTHER" id="PTHR37023">
    <property type="entry name" value="TRANSPOSASE"/>
    <property type="match status" value="1"/>
</dbReference>
<sequence length="277" mass="32038">MEDYLANHNVPTHYRKTISDIQKCGTGYFGYTYRVCNNCSLVETTNNACGNRHCSSCQGGKQYKWVETQIDNLLPVPYYHVVFTIPALLNDLCRYNESLLYDLLFDSSAETLKQFGRDSKWLGAEIGFYGILHTWGQTNWIHPHIHYVVPGGGWDGDKWKDIKYGGKFLFPVRALSIVFRGKFIEGLKKLYYKSKLTIPKSMNIATNKDFESFIDVVVARNWIAYSKAPFKTPEAVVKYIGYYTHRVALSNNRIKSIDNNQVIISYKDYKDNKRKRS</sequence>